<comment type="cofactor">
    <cofactor evidence="10 12">
        <name>Mg(2+)</name>
        <dbReference type="ChEBI" id="CHEBI:18420"/>
    </cofactor>
    <text evidence="10 12">Binds 1 Mg(2+) ion per subunit.</text>
</comment>
<dbReference type="InterPro" id="IPR004887">
    <property type="entry name" value="GSH_synth_subst-bd"/>
</dbReference>
<feature type="binding site" evidence="11">
    <location>
        <position position="502"/>
    </location>
    <ligand>
        <name>substrate</name>
    </ligand>
</feature>
<dbReference type="PANTHER" id="PTHR11130:SF0">
    <property type="entry name" value="GLUTATHIONE SYNTHETASE"/>
    <property type="match status" value="1"/>
</dbReference>
<feature type="binding site" evidence="13">
    <location>
        <begin position="238"/>
        <end position="240"/>
    </location>
    <ligand>
        <name>substrate</name>
    </ligand>
</feature>
<keyword evidence="4 10" id="KW-0436">Ligase</keyword>
<accession>A0AAD8UFK4</accession>
<feature type="binding site" evidence="11">
    <location>
        <position position="510"/>
    </location>
    <ligand>
        <name>ATP</name>
        <dbReference type="ChEBI" id="CHEBI:30616"/>
    </ligand>
</feature>
<dbReference type="GO" id="GO:0004363">
    <property type="term" value="F:glutathione synthase activity"/>
    <property type="evidence" value="ECO:0007669"/>
    <property type="project" value="UniProtKB-UniRule"/>
</dbReference>
<dbReference type="Gene3D" id="1.10.1080.10">
    <property type="entry name" value="Glutathione Synthetase, Chain A, domain 3"/>
    <property type="match status" value="1"/>
</dbReference>
<evidence type="ECO:0000256" key="9">
    <source>
        <dbReference type="ARBA" id="ARBA00022842"/>
    </source>
</evidence>
<dbReference type="PANTHER" id="PTHR11130">
    <property type="entry name" value="GLUTATHIONE SYNTHETASE"/>
    <property type="match status" value="1"/>
</dbReference>
<dbReference type="InterPro" id="IPR014709">
    <property type="entry name" value="Glutathione_synthase_C_euk"/>
</dbReference>
<dbReference type="EC" id="6.3.2.3" evidence="10"/>
<evidence type="ECO:0000256" key="8">
    <source>
        <dbReference type="ARBA" id="ARBA00022840"/>
    </source>
</evidence>
<dbReference type="PIRSF" id="PIRSF001558">
    <property type="entry name" value="GSHase"/>
    <property type="match status" value="1"/>
</dbReference>
<feature type="binding site" evidence="13">
    <location>
        <begin position="303"/>
        <end position="306"/>
    </location>
    <ligand>
        <name>substrate</name>
    </ligand>
</feature>
<keyword evidence="9 10" id="KW-0460">Magnesium</keyword>
<dbReference type="Gene3D" id="3.30.470.20">
    <property type="entry name" value="ATP-grasp fold, B domain"/>
    <property type="match status" value="1"/>
</dbReference>
<keyword evidence="5 10" id="KW-0317">Glutathione biosynthesis</keyword>
<feature type="binding site" evidence="11">
    <location>
        <begin position="449"/>
        <end position="452"/>
    </location>
    <ligand>
        <name>ATP</name>
        <dbReference type="ChEBI" id="CHEBI:30616"/>
    </ligand>
</feature>
<evidence type="ECO:0000313" key="15">
    <source>
        <dbReference type="EMBL" id="KAK1713772.1"/>
    </source>
</evidence>
<dbReference type="Gene3D" id="3.40.50.1760">
    <property type="entry name" value="Glutathione synthase, substrate-binding domain superfamily, eukaryotic"/>
    <property type="match status" value="1"/>
</dbReference>
<feature type="binding site" evidence="11">
    <location>
        <position position="342"/>
    </location>
    <ligand>
        <name>ATP</name>
        <dbReference type="ChEBI" id="CHEBI:30616"/>
    </ligand>
</feature>
<dbReference type="Pfam" id="PF03917">
    <property type="entry name" value="GSH_synth_ATP"/>
    <property type="match status" value="1"/>
</dbReference>
<dbReference type="GO" id="GO:0005829">
    <property type="term" value="C:cytosol"/>
    <property type="evidence" value="ECO:0007669"/>
    <property type="project" value="TreeGrafter"/>
</dbReference>
<keyword evidence="8 10" id="KW-0067">ATP-binding</keyword>
<dbReference type="InterPro" id="IPR014049">
    <property type="entry name" value="Glutathione_synthase_N_euk"/>
</dbReference>
<dbReference type="InterPro" id="IPR037013">
    <property type="entry name" value="GSH-S_sub-bd_sf"/>
</dbReference>
<feature type="binding site" evidence="11">
    <location>
        <position position="475"/>
    </location>
    <ligand>
        <name>ATP</name>
        <dbReference type="ChEBI" id="CHEBI:30616"/>
    </ligand>
</feature>
<keyword evidence="6 10" id="KW-0479">Metal-binding</keyword>
<evidence type="ECO:0000256" key="3">
    <source>
        <dbReference type="ARBA" id="ARBA00011738"/>
    </source>
</evidence>
<evidence type="ECO:0000256" key="6">
    <source>
        <dbReference type="ARBA" id="ARBA00022723"/>
    </source>
</evidence>
<feature type="binding site" evidence="11">
    <location>
        <position position="427"/>
    </location>
    <ligand>
        <name>ATP</name>
        <dbReference type="ChEBI" id="CHEBI:30616"/>
    </ligand>
</feature>
<dbReference type="Pfam" id="PF03199">
    <property type="entry name" value="GSH_synthase"/>
    <property type="match status" value="1"/>
</dbReference>
<dbReference type="GO" id="GO:0043295">
    <property type="term" value="F:glutathione binding"/>
    <property type="evidence" value="ECO:0007669"/>
    <property type="project" value="UniProtKB-UniRule"/>
</dbReference>
<dbReference type="Gene3D" id="3.30.1490.80">
    <property type="match status" value="1"/>
</dbReference>
<evidence type="ECO:0000256" key="2">
    <source>
        <dbReference type="ARBA" id="ARBA00010385"/>
    </source>
</evidence>
<dbReference type="FunFam" id="3.40.50.1760:FF:000001">
    <property type="entry name" value="Glutathione synthetase"/>
    <property type="match status" value="1"/>
</dbReference>
<keyword evidence="16" id="KW-1185">Reference proteome</keyword>
<evidence type="ECO:0000256" key="13">
    <source>
        <dbReference type="PIRSR" id="PIRSR001558-3"/>
    </source>
</evidence>
<proteinExistence type="inferred from homology"/>
<sequence length="526" mass="57892">MANPTLTREQYPPRLSQSEQDALVQTVKDWAIGNGLSVRPPPTVVTPESDPKGILAVNVPVTLFPSPFPKGCFEQARSVQKTYNELYAAISRDEEFLSAMVDEVKGGDDFIGKLWDTHVRVKKEGYTQSLSLGLFRSDYLVHQDTSSGQPKRQVKQVEFNTIASSFGGLSSRTSLLHKFLSVAEYPLLDQPIESGSLDLPENKSVQGLSGGIRAAYDAYGPSELGHKKCVIFVVQGGERNIFDQRHLEYALVNDAADPVTVFRVPFSELLQHTTIADTPKRQLLYKLPRDPNKVFEVAVAYLRCWYDPSDYPDESAWEARYHLERSSAVKCPTVLTQLAGSKKIQQVLATPRPAATAAAGGASPSILGRFIPDDAPSTAAVFETFTNIFPMDTSEAGLKARKIAQDPELCKSYVLKPQREGGGNNHYREDIPEFLKKTPETHWGSYILMELITPPKQDNIILRNGNLEEGGVICELGIYGTTVWDQDTGKVVHNEEAGYLLRTKGDTSNEGGVAAGFGCMDSCTLV</sequence>
<feature type="binding site" evidence="11">
    <location>
        <position position="158"/>
    </location>
    <ligand>
        <name>ATP</name>
        <dbReference type="ChEBI" id="CHEBI:30616"/>
    </ligand>
</feature>
<dbReference type="GeneID" id="85398681"/>
<dbReference type="NCBIfam" id="TIGR01986">
    <property type="entry name" value="glut_syn_euk"/>
    <property type="match status" value="1"/>
</dbReference>
<comment type="caution">
    <text evidence="15">The sequence shown here is derived from an EMBL/GenBank/DDBJ whole genome shotgun (WGS) entry which is preliminary data.</text>
</comment>
<comment type="catalytic activity">
    <reaction evidence="10">
        <text>gamma-L-glutamyl-L-cysteine + glycine + ATP = glutathione + ADP + phosphate + H(+)</text>
        <dbReference type="Rhea" id="RHEA:13557"/>
        <dbReference type="ChEBI" id="CHEBI:15378"/>
        <dbReference type="ChEBI" id="CHEBI:30616"/>
        <dbReference type="ChEBI" id="CHEBI:43474"/>
        <dbReference type="ChEBI" id="CHEBI:57305"/>
        <dbReference type="ChEBI" id="CHEBI:57925"/>
        <dbReference type="ChEBI" id="CHEBI:58173"/>
        <dbReference type="ChEBI" id="CHEBI:456216"/>
        <dbReference type="EC" id="6.3.2.3"/>
    </reaction>
</comment>
<dbReference type="Gene3D" id="3.30.1490.50">
    <property type="match status" value="1"/>
</dbReference>
<comment type="similarity">
    <text evidence="2 10">Belongs to the eukaryotic GSH synthase family.</text>
</comment>
<dbReference type="FunFam" id="3.30.1490.50:FF:000002">
    <property type="entry name" value="Glutathione synthetase"/>
    <property type="match status" value="1"/>
</dbReference>
<evidence type="ECO:0000256" key="7">
    <source>
        <dbReference type="ARBA" id="ARBA00022741"/>
    </source>
</evidence>
<dbReference type="SUPFAM" id="SSF52440">
    <property type="entry name" value="PreATP-grasp domain"/>
    <property type="match status" value="1"/>
</dbReference>
<feature type="binding site" evidence="12">
    <location>
        <position position="420"/>
    </location>
    <ligand>
        <name>Mg(2+)</name>
        <dbReference type="ChEBI" id="CHEBI:18420"/>
    </ligand>
</feature>
<evidence type="ECO:0000256" key="12">
    <source>
        <dbReference type="PIRSR" id="PIRSR001558-2"/>
    </source>
</evidence>
<feature type="binding site" evidence="11">
    <location>
        <position position="504"/>
    </location>
    <ligand>
        <name>ATP</name>
        <dbReference type="ChEBI" id="CHEBI:30616"/>
    </ligand>
</feature>
<feature type="binding site" evidence="12">
    <location>
        <position position="160"/>
    </location>
    <ligand>
        <name>Mg(2+)</name>
        <dbReference type="ChEBI" id="CHEBI:18420"/>
    </ligand>
</feature>
<evidence type="ECO:0000259" key="14">
    <source>
        <dbReference type="Pfam" id="PF03199"/>
    </source>
</evidence>
<feature type="binding site" evidence="13">
    <location>
        <begin position="513"/>
        <end position="514"/>
    </location>
    <ligand>
        <name>substrate</name>
    </ligand>
</feature>
<feature type="binding site" evidence="11">
    <location>
        <position position="244"/>
    </location>
    <ligand>
        <name>substrate</name>
    </ligand>
</feature>
<feature type="binding site" evidence="11">
    <location>
        <position position="136"/>
    </location>
    <ligand>
        <name>substrate</name>
    </ligand>
</feature>
<name>A0AAD8UFK4_GLOAC</name>
<keyword evidence="7 10" id="KW-0547">Nucleotide-binding</keyword>
<evidence type="ECO:0000256" key="1">
    <source>
        <dbReference type="ARBA" id="ARBA00004965"/>
    </source>
</evidence>
<feature type="domain" description="Glutathione synthase substrate-binding" evidence="14">
    <location>
        <begin position="229"/>
        <end position="339"/>
    </location>
</feature>
<dbReference type="InterPro" id="IPR005615">
    <property type="entry name" value="Glutathione_synthase"/>
</dbReference>
<evidence type="ECO:0000256" key="10">
    <source>
        <dbReference type="PIRNR" id="PIRNR001558"/>
    </source>
</evidence>
<comment type="pathway">
    <text evidence="1 10">Sulfur metabolism; glutathione biosynthesis; glutathione from L-cysteine and L-glutamate: step 2/2.</text>
</comment>
<organism evidence="15 16">
    <name type="scientific">Glomerella acutata</name>
    <name type="common">Colletotrichum acutatum</name>
    <dbReference type="NCBI Taxonomy" id="27357"/>
    <lineage>
        <taxon>Eukaryota</taxon>
        <taxon>Fungi</taxon>
        <taxon>Dikarya</taxon>
        <taxon>Ascomycota</taxon>
        <taxon>Pezizomycotina</taxon>
        <taxon>Sordariomycetes</taxon>
        <taxon>Hypocreomycetidae</taxon>
        <taxon>Glomerellales</taxon>
        <taxon>Glomerellaceae</taxon>
        <taxon>Colletotrichum</taxon>
        <taxon>Colletotrichum acutatum species complex</taxon>
    </lineage>
</organism>
<evidence type="ECO:0000256" key="4">
    <source>
        <dbReference type="ARBA" id="ARBA00022598"/>
    </source>
</evidence>
<dbReference type="GO" id="GO:0005524">
    <property type="term" value="F:ATP binding"/>
    <property type="evidence" value="ECO:0007669"/>
    <property type="project" value="UniProtKB-UniRule"/>
</dbReference>
<evidence type="ECO:0000256" key="5">
    <source>
        <dbReference type="ARBA" id="ARBA00022684"/>
    </source>
</evidence>
<feature type="binding site" evidence="13">
    <location>
        <begin position="162"/>
        <end position="165"/>
    </location>
    <ligand>
        <name>substrate</name>
    </ligand>
</feature>
<dbReference type="GO" id="GO:0000287">
    <property type="term" value="F:magnesium ion binding"/>
    <property type="evidence" value="ECO:0007669"/>
    <property type="project" value="UniProtKB-UniRule"/>
</dbReference>
<feature type="binding site" evidence="11">
    <location>
        <begin position="416"/>
        <end position="425"/>
    </location>
    <ligand>
        <name>ATP</name>
        <dbReference type="ChEBI" id="CHEBI:30616"/>
    </ligand>
</feature>
<gene>
    <name evidence="15" type="ORF">BDZ83DRAFT_756681</name>
</gene>
<dbReference type="SUPFAM" id="SSF56059">
    <property type="entry name" value="Glutathione synthetase ATP-binding domain-like"/>
    <property type="match status" value="1"/>
</dbReference>
<protein>
    <recommendedName>
        <fullName evidence="10">Glutathione synthetase</fullName>
        <shortName evidence="10">GSH-S</shortName>
        <ecNumber evidence="10">6.3.2.3</ecNumber>
    </recommendedName>
</protein>
<comment type="subunit">
    <text evidence="3">Homodimer.</text>
</comment>
<dbReference type="InterPro" id="IPR016185">
    <property type="entry name" value="PreATP-grasp_dom_sf"/>
</dbReference>
<dbReference type="RefSeq" id="XP_060359825.1">
    <property type="nucleotide sequence ID" value="XM_060514783.1"/>
</dbReference>
<dbReference type="EMBL" id="JAHMHS010000135">
    <property type="protein sequence ID" value="KAK1713772.1"/>
    <property type="molecule type" value="Genomic_DNA"/>
</dbReference>
<dbReference type="Proteomes" id="UP001244207">
    <property type="component" value="Unassembled WGS sequence"/>
</dbReference>
<dbReference type="InterPro" id="IPR014042">
    <property type="entry name" value="Glutathione_synthase_a-hlx"/>
</dbReference>
<feature type="binding site" evidence="12">
    <location>
        <position position="158"/>
    </location>
    <ligand>
        <name>Mg(2+)</name>
        <dbReference type="ChEBI" id="CHEBI:18420"/>
    </ligand>
</feature>
<evidence type="ECO:0000256" key="11">
    <source>
        <dbReference type="PIRSR" id="PIRSR001558-1"/>
    </source>
</evidence>
<dbReference type="AlphaFoldDB" id="A0AAD8UFK4"/>
<evidence type="ECO:0000313" key="16">
    <source>
        <dbReference type="Proteomes" id="UP001244207"/>
    </source>
</evidence>
<reference evidence="15" key="1">
    <citation type="submission" date="2021-12" db="EMBL/GenBank/DDBJ databases">
        <title>Comparative genomics, transcriptomics and evolutionary studies reveal genomic signatures of adaptation to plant cell wall in hemibiotrophic fungi.</title>
        <authorList>
            <consortium name="DOE Joint Genome Institute"/>
            <person name="Baroncelli R."/>
            <person name="Diaz J.F."/>
            <person name="Benocci T."/>
            <person name="Peng M."/>
            <person name="Battaglia E."/>
            <person name="Haridas S."/>
            <person name="Andreopoulos W."/>
            <person name="Labutti K."/>
            <person name="Pangilinan J."/>
            <person name="Floch G.L."/>
            <person name="Makela M.R."/>
            <person name="Henrissat B."/>
            <person name="Grigoriev I.V."/>
            <person name="Crouch J.A."/>
            <person name="De Vries R.P."/>
            <person name="Sukno S.A."/>
            <person name="Thon M.R."/>
        </authorList>
    </citation>
    <scope>NUCLEOTIDE SEQUENCE</scope>
    <source>
        <strain evidence="15">CBS 112980</strain>
    </source>
</reference>